<gene>
    <name evidence="3" type="ORF">MELIAE_LOCUS7305</name>
</gene>
<feature type="compositionally biased region" description="Low complexity" evidence="1">
    <location>
        <begin position="29"/>
        <end position="57"/>
    </location>
</feature>
<protein>
    <submittedName>
        <fullName evidence="3">Uncharacterized protein</fullName>
    </submittedName>
</protein>
<feature type="region of interest" description="Disordered" evidence="1">
    <location>
        <begin position="21"/>
        <end position="228"/>
    </location>
</feature>
<proteinExistence type="predicted"/>
<accession>A0A9P0B6E2</accession>
<feature type="region of interest" description="Disordered" evidence="1">
    <location>
        <begin position="502"/>
        <end position="536"/>
    </location>
</feature>
<feature type="compositionally biased region" description="Low complexity" evidence="1">
    <location>
        <begin position="76"/>
        <end position="110"/>
    </location>
</feature>
<feature type="compositionally biased region" description="Low complexity" evidence="1">
    <location>
        <begin position="155"/>
        <end position="170"/>
    </location>
</feature>
<feature type="compositionally biased region" description="Polar residues" evidence="1">
    <location>
        <begin position="180"/>
        <end position="197"/>
    </location>
</feature>
<dbReference type="EMBL" id="OV121135">
    <property type="protein sequence ID" value="CAH0556115.1"/>
    <property type="molecule type" value="Genomic_DNA"/>
</dbReference>
<keyword evidence="2" id="KW-0732">Signal</keyword>
<evidence type="ECO:0000256" key="1">
    <source>
        <dbReference type="SAM" id="MobiDB-lite"/>
    </source>
</evidence>
<evidence type="ECO:0000313" key="3">
    <source>
        <dbReference type="EMBL" id="CAH0556115.1"/>
    </source>
</evidence>
<organism evidence="3 4">
    <name type="scientific">Brassicogethes aeneus</name>
    <name type="common">Rape pollen beetle</name>
    <name type="synonym">Meligethes aeneus</name>
    <dbReference type="NCBI Taxonomy" id="1431903"/>
    <lineage>
        <taxon>Eukaryota</taxon>
        <taxon>Metazoa</taxon>
        <taxon>Ecdysozoa</taxon>
        <taxon>Arthropoda</taxon>
        <taxon>Hexapoda</taxon>
        <taxon>Insecta</taxon>
        <taxon>Pterygota</taxon>
        <taxon>Neoptera</taxon>
        <taxon>Endopterygota</taxon>
        <taxon>Coleoptera</taxon>
        <taxon>Polyphaga</taxon>
        <taxon>Cucujiformia</taxon>
        <taxon>Nitidulidae</taxon>
        <taxon>Meligethinae</taxon>
        <taxon>Brassicogethes</taxon>
    </lineage>
</organism>
<dbReference type="OrthoDB" id="6780563at2759"/>
<dbReference type="AlphaFoldDB" id="A0A9P0B6E2"/>
<keyword evidence="4" id="KW-1185">Reference proteome</keyword>
<evidence type="ECO:0000256" key="2">
    <source>
        <dbReference type="SAM" id="SignalP"/>
    </source>
</evidence>
<feature type="signal peptide" evidence="2">
    <location>
        <begin position="1"/>
        <end position="21"/>
    </location>
</feature>
<sequence>MRKKSLYFCVVLLYILGVCDSRRSGGGSRHSSSSYSRPSPSRPSYHSPSRPSYSSPSHPSPSRPSYSFPSHPSPSLPSYSSPSRPSYPSFSSPSRPSYSSPSYSSPSRPSYSPPSRPSHPYPSLPSPARPSAKPAGPNVGWHPAGPSVSKPGLRPSYPSYPSPSSNAKPAPKGPPLNSKPLHNSGKTHGSILTSQKKPTLGSAPQGPPKPSYTQGTFQGPPSYPPAYPGHGYPPPAYPGHGYPPPAYPGHGYPPPAYPGHYPPSHNAGSNVIINNNNIVHSPSPSWSYGYPSYHYHNSDTGSTSLGFYLGYTLGRVRNPTYYYFHNSYDGYRPRYDHYTVHHYYHNNNERIIERERIIEPNTVVGCVGDSGSICPANTRSLCTEQGVIMCVASISATVPCKDEKDTNCVTSTIPCVNSKDPRCKNNPQNATTVSIPCISTAKINGTVTYVNNTIIVENFNSSRPSRSVVDNATEYPTTTDAIPITTTTNTTPTTTIDLMTTYPSPTTNITQSTTPTTTIPNSTTSVPITSSTTTQLTTTPLPKVKSKMTKNKHVKPQEPQNYCVTIMAVPNERKPTKGEELFDQVENFVEDFLVKSFGL</sequence>
<evidence type="ECO:0000313" key="4">
    <source>
        <dbReference type="Proteomes" id="UP001154078"/>
    </source>
</evidence>
<dbReference type="Proteomes" id="UP001154078">
    <property type="component" value="Chromosome 4"/>
</dbReference>
<reference evidence="3" key="1">
    <citation type="submission" date="2021-12" db="EMBL/GenBank/DDBJ databases">
        <authorList>
            <person name="King R."/>
        </authorList>
    </citation>
    <scope>NUCLEOTIDE SEQUENCE</scope>
</reference>
<feature type="compositionally biased region" description="Pro residues" evidence="1">
    <location>
        <begin position="111"/>
        <end position="128"/>
    </location>
</feature>
<name>A0A9P0B6E2_BRAAE</name>
<feature type="chain" id="PRO_5040142014" evidence="2">
    <location>
        <begin position="22"/>
        <end position="599"/>
    </location>
</feature>